<dbReference type="RefSeq" id="WP_345371327.1">
    <property type="nucleotide sequence ID" value="NZ_BAABJX010000029.1"/>
</dbReference>
<feature type="domain" description="Cytochrome c" evidence="5">
    <location>
        <begin position="136"/>
        <end position="220"/>
    </location>
</feature>
<dbReference type="EMBL" id="BAABJX010000029">
    <property type="protein sequence ID" value="GAA4834231.1"/>
    <property type="molecule type" value="Genomic_DNA"/>
</dbReference>
<sequence length="222" mass="24354">MRINKIILGIAAAAGLTACGAEGNDPGLEYAPQMYHSIPYEPLSQMTESEVPTGLFESLYDYYTNTNPFVDSRKGGKKVINMMEPVEGTVARQNYKAVTGSLNAAPDQALLYYKDIKAEDLELAQAVENPLEDSKAVVAEGKRLYESYCQHCHGTDGKGKGKVSEAFMGIANLTGKSTKGKTDGHIFHIITHGQGNMWPHASQVNPEERWKIVKYVRVLQGN</sequence>
<dbReference type="Proteomes" id="UP001500298">
    <property type="component" value="Unassembled WGS sequence"/>
</dbReference>
<dbReference type="Pfam" id="PF13442">
    <property type="entry name" value="Cytochrome_CBB3"/>
    <property type="match status" value="1"/>
</dbReference>
<dbReference type="PROSITE" id="PS51257">
    <property type="entry name" value="PROKAR_LIPOPROTEIN"/>
    <property type="match status" value="1"/>
</dbReference>
<dbReference type="PANTHER" id="PTHR40394:SF2">
    <property type="entry name" value="QUINOL:CYTOCHROME C OXIDOREDUCTASE MEMBRANE PROTEIN"/>
    <property type="match status" value="1"/>
</dbReference>
<dbReference type="PANTHER" id="PTHR40394">
    <property type="entry name" value="LIPOPROTEIN-RELATED"/>
    <property type="match status" value="1"/>
</dbReference>
<dbReference type="Gene3D" id="1.10.760.10">
    <property type="entry name" value="Cytochrome c-like domain"/>
    <property type="match status" value="1"/>
</dbReference>
<evidence type="ECO:0000256" key="1">
    <source>
        <dbReference type="ARBA" id="ARBA00022617"/>
    </source>
</evidence>
<gene>
    <name evidence="6" type="ORF">GCM10023331_19350</name>
</gene>
<protein>
    <recommendedName>
        <fullName evidence="5">Cytochrome c domain-containing protein</fullName>
    </recommendedName>
</protein>
<keyword evidence="3 4" id="KW-0408">Iron</keyword>
<dbReference type="InterPro" id="IPR009056">
    <property type="entry name" value="Cyt_c-like_dom"/>
</dbReference>
<evidence type="ECO:0000256" key="2">
    <source>
        <dbReference type="ARBA" id="ARBA00022723"/>
    </source>
</evidence>
<evidence type="ECO:0000313" key="7">
    <source>
        <dbReference type="Proteomes" id="UP001500298"/>
    </source>
</evidence>
<keyword evidence="2 4" id="KW-0479">Metal-binding</keyword>
<evidence type="ECO:0000256" key="4">
    <source>
        <dbReference type="PROSITE-ProRule" id="PRU00433"/>
    </source>
</evidence>
<comment type="caution">
    <text evidence="6">The sequence shown here is derived from an EMBL/GenBank/DDBJ whole genome shotgun (WGS) entry which is preliminary data.</text>
</comment>
<accession>A0ABP9DBK2</accession>
<dbReference type="InterPro" id="IPR036909">
    <property type="entry name" value="Cyt_c-like_dom_sf"/>
</dbReference>
<name>A0ABP9DBK2_9BACT</name>
<organism evidence="6 7">
    <name type="scientific">Algivirga pacifica</name>
    <dbReference type="NCBI Taxonomy" id="1162670"/>
    <lineage>
        <taxon>Bacteria</taxon>
        <taxon>Pseudomonadati</taxon>
        <taxon>Bacteroidota</taxon>
        <taxon>Cytophagia</taxon>
        <taxon>Cytophagales</taxon>
        <taxon>Flammeovirgaceae</taxon>
        <taxon>Algivirga</taxon>
    </lineage>
</organism>
<proteinExistence type="predicted"/>
<evidence type="ECO:0000259" key="5">
    <source>
        <dbReference type="PROSITE" id="PS51007"/>
    </source>
</evidence>
<keyword evidence="7" id="KW-1185">Reference proteome</keyword>
<evidence type="ECO:0000256" key="3">
    <source>
        <dbReference type="ARBA" id="ARBA00023004"/>
    </source>
</evidence>
<dbReference type="SUPFAM" id="SSF46626">
    <property type="entry name" value="Cytochrome c"/>
    <property type="match status" value="1"/>
</dbReference>
<reference evidence="7" key="1">
    <citation type="journal article" date="2019" name="Int. J. Syst. Evol. Microbiol.">
        <title>The Global Catalogue of Microorganisms (GCM) 10K type strain sequencing project: providing services to taxonomists for standard genome sequencing and annotation.</title>
        <authorList>
            <consortium name="The Broad Institute Genomics Platform"/>
            <consortium name="The Broad Institute Genome Sequencing Center for Infectious Disease"/>
            <person name="Wu L."/>
            <person name="Ma J."/>
        </authorList>
    </citation>
    <scope>NUCLEOTIDE SEQUENCE [LARGE SCALE GENOMIC DNA]</scope>
    <source>
        <strain evidence="7">JCM 18326</strain>
    </source>
</reference>
<dbReference type="PROSITE" id="PS51007">
    <property type="entry name" value="CYTC"/>
    <property type="match status" value="1"/>
</dbReference>
<evidence type="ECO:0000313" key="6">
    <source>
        <dbReference type="EMBL" id="GAA4834231.1"/>
    </source>
</evidence>
<keyword evidence="1 4" id="KW-0349">Heme</keyword>